<organism evidence="3">
    <name type="scientific">Kwoniella bestiolae CBS 10118</name>
    <dbReference type="NCBI Taxonomy" id="1296100"/>
    <lineage>
        <taxon>Eukaryota</taxon>
        <taxon>Fungi</taxon>
        <taxon>Dikarya</taxon>
        <taxon>Basidiomycota</taxon>
        <taxon>Agaricomycotina</taxon>
        <taxon>Tremellomycetes</taxon>
        <taxon>Tremellales</taxon>
        <taxon>Cryptococcaceae</taxon>
        <taxon>Kwoniella</taxon>
    </lineage>
</organism>
<gene>
    <name evidence="3" type="ORF">I302_01270</name>
    <name evidence="4" type="ORF">I302_102583</name>
</gene>
<reference evidence="4" key="4">
    <citation type="submission" date="2024-02" db="EMBL/GenBank/DDBJ databases">
        <title>Comparative genomics of Cryptococcus and Kwoniella reveals pathogenesis evolution and contrasting modes of karyotype evolution via chromosome fusion or intercentromeric recombination.</title>
        <authorList>
            <person name="Coelho M.A."/>
            <person name="David-Palma M."/>
            <person name="Shea T."/>
            <person name="Bowers K."/>
            <person name="McGinley-Smith S."/>
            <person name="Mohammad A.W."/>
            <person name="Gnirke A."/>
            <person name="Yurkov A.M."/>
            <person name="Nowrousian M."/>
            <person name="Sun S."/>
            <person name="Cuomo C.A."/>
            <person name="Heitman J."/>
        </authorList>
    </citation>
    <scope>NUCLEOTIDE SEQUENCE</scope>
    <source>
        <strain evidence="4">CBS 10118</strain>
    </source>
</reference>
<feature type="compositionally biased region" description="Polar residues" evidence="1">
    <location>
        <begin position="36"/>
        <end position="47"/>
    </location>
</feature>
<accession>A0A1B9GFC8</accession>
<dbReference type="EMBL" id="KI894018">
    <property type="protein sequence ID" value="OCF29757.1"/>
    <property type="molecule type" value="Genomic_DNA"/>
</dbReference>
<evidence type="ECO:0000256" key="1">
    <source>
        <dbReference type="SAM" id="MobiDB-lite"/>
    </source>
</evidence>
<dbReference type="Proteomes" id="UP000092730">
    <property type="component" value="Chromosome 1"/>
</dbReference>
<evidence type="ECO:0008006" key="6">
    <source>
        <dbReference type="Google" id="ProtNLM"/>
    </source>
</evidence>
<proteinExistence type="predicted"/>
<feature type="signal peptide" evidence="2">
    <location>
        <begin position="1"/>
        <end position="19"/>
    </location>
</feature>
<dbReference type="RefSeq" id="XP_019050827.1">
    <property type="nucleotide sequence ID" value="XM_019187949.1"/>
</dbReference>
<dbReference type="EMBL" id="CP144541">
    <property type="protein sequence ID" value="WVW80597.1"/>
    <property type="molecule type" value="Genomic_DNA"/>
</dbReference>
<dbReference type="KEGG" id="kbi:30205669"/>
<evidence type="ECO:0000256" key="2">
    <source>
        <dbReference type="SAM" id="SignalP"/>
    </source>
</evidence>
<name>A0A1B9GFC8_9TREE</name>
<dbReference type="GeneID" id="30205669"/>
<evidence type="ECO:0000313" key="5">
    <source>
        <dbReference type="Proteomes" id="UP000092730"/>
    </source>
</evidence>
<evidence type="ECO:0000313" key="3">
    <source>
        <dbReference type="EMBL" id="OCF29757.1"/>
    </source>
</evidence>
<evidence type="ECO:0000313" key="4">
    <source>
        <dbReference type="EMBL" id="WVW80597.1"/>
    </source>
</evidence>
<sequence length="250" mass="26077">MKFQATLFACVAFLAGIQAAPVPGLLNNLLTPVQQPRLSPTSTSNGPTAPGGGVLESNTGSSLSSILKQLHITTPEGLDTTLNGIKLTGLDDLRLSQFLQFLLLGPGVHVPSGQDVDDIIDQIIFDLHNEVTTGNEYGHTYTKAKRGLGDILGNLKGDAPGSQVSHHALQDINAIFTDGAYDRHTSTRGATPTSNGEIYLGPLADVKPSLTVGLLPSGTDRGAVGLVNVDVSADLNVEGAKFTLGPKIHL</sequence>
<feature type="chain" id="PRO_5042335031" description="FAS1 domain-containing protein" evidence="2">
    <location>
        <begin position="20"/>
        <end position="250"/>
    </location>
</feature>
<keyword evidence="5" id="KW-1185">Reference proteome</keyword>
<reference evidence="3" key="3">
    <citation type="submission" date="2014-01" db="EMBL/GenBank/DDBJ databases">
        <title>Evolution of pathogenesis and genome organization in the Tremellales.</title>
        <authorList>
            <person name="Cuomo C."/>
            <person name="Litvintseva A."/>
            <person name="Heitman J."/>
            <person name="Chen Y."/>
            <person name="Sun S."/>
            <person name="Springer D."/>
            <person name="Dromer F."/>
            <person name="Young S."/>
            <person name="Zeng Q."/>
            <person name="Chapman S."/>
            <person name="Gujja S."/>
            <person name="Saif S."/>
            <person name="Birren B."/>
        </authorList>
    </citation>
    <scope>NUCLEOTIDE SEQUENCE</scope>
    <source>
        <strain evidence="3">CBS 10118</strain>
    </source>
</reference>
<dbReference type="AlphaFoldDB" id="A0A1B9GFC8"/>
<protein>
    <recommendedName>
        <fullName evidence="6">FAS1 domain-containing protein</fullName>
    </recommendedName>
</protein>
<dbReference type="VEuPathDB" id="FungiDB:I302_01270"/>
<feature type="region of interest" description="Disordered" evidence="1">
    <location>
        <begin position="36"/>
        <end position="55"/>
    </location>
</feature>
<reference evidence="3" key="1">
    <citation type="submission" date="2013-07" db="EMBL/GenBank/DDBJ databases">
        <title>The Genome Sequence of Cryptococcus bestiolae CBS10118.</title>
        <authorList>
            <consortium name="The Broad Institute Genome Sequencing Platform"/>
            <person name="Cuomo C."/>
            <person name="Litvintseva A."/>
            <person name="Chen Y."/>
            <person name="Heitman J."/>
            <person name="Sun S."/>
            <person name="Springer D."/>
            <person name="Dromer F."/>
            <person name="Young S.K."/>
            <person name="Zeng Q."/>
            <person name="Gargeya S."/>
            <person name="Fitzgerald M."/>
            <person name="Abouelleil A."/>
            <person name="Alvarado L."/>
            <person name="Berlin A.M."/>
            <person name="Chapman S.B."/>
            <person name="Dewar J."/>
            <person name="Goldberg J."/>
            <person name="Griggs A."/>
            <person name="Gujja S."/>
            <person name="Hansen M."/>
            <person name="Howarth C."/>
            <person name="Imamovic A."/>
            <person name="Larimer J."/>
            <person name="McCowan C."/>
            <person name="Murphy C."/>
            <person name="Pearson M."/>
            <person name="Priest M."/>
            <person name="Roberts A."/>
            <person name="Saif S."/>
            <person name="Shea T."/>
            <person name="Sykes S."/>
            <person name="Wortman J."/>
            <person name="Nusbaum C."/>
            <person name="Birren B."/>
        </authorList>
    </citation>
    <scope>NUCLEOTIDE SEQUENCE [LARGE SCALE GENOMIC DNA]</scope>
    <source>
        <strain evidence="3">CBS 10118</strain>
    </source>
</reference>
<dbReference type="OrthoDB" id="2563890at2759"/>
<reference evidence="4" key="2">
    <citation type="submission" date="2013-07" db="EMBL/GenBank/DDBJ databases">
        <authorList>
            <consortium name="The Broad Institute Genome Sequencing Platform"/>
            <person name="Cuomo C."/>
            <person name="Litvintseva A."/>
            <person name="Chen Y."/>
            <person name="Heitman J."/>
            <person name="Sun S."/>
            <person name="Springer D."/>
            <person name="Dromer F."/>
            <person name="Young S.K."/>
            <person name="Zeng Q."/>
            <person name="Gargeya S."/>
            <person name="Fitzgerald M."/>
            <person name="Abouelleil A."/>
            <person name="Alvarado L."/>
            <person name="Berlin A.M."/>
            <person name="Chapman S.B."/>
            <person name="Dewar J."/>
            <person name="Goldberg J."/>
            <person name="Griggs A."/>
            <person name="Gujja S."/>
            <person name="Hansen M."/>
            <person name="Howarth C."/>
            <person name="Imamovic A."/>
            <person name="Larimer J."/>
            <person name="McCowan C."/>
            <person name="Murphy C."/>
            <person name="Pearson M."/>
            <person name="Priest M."/>
            <person name="Roberts A."/>
            <person name="Saif S."/>
            <person name="Shea T."/>
            <person name="Sykes S."/>
            <person name="Wortman J."/>
            <person name="Nusbaum C."/>
            <person name="Birren B."/>
        </authorList>
    </citation>
    <scope>NUCLEOTIDE SEQUENCE</scope>
    <source>
        <strain evidence="4">CBS 10118</strain>
    </source>
</reference>
<keyword evidence="2" id="KW-0732">Signal</keyword>